<keyword evidence="3" id="KW-1185">Reference proteome</keyword>
<dbReference type="InterPro" id="IPR027417">
    <property type="entry name" value="P-loop_NTPase"/>
</dbReference>
<sequence length="1060" mass="119384">MEGEPPRVANAIPSVNNIIEHDSLFAYLANIQDAVLDGPLTSRSPLAKLYLYNDDEFPHNRLLRDVSGLSTFAIRTKVHIGDVNRGVAVTTVPALNGGGYQDCRIYTRFVNCLTAPAIRLEARFRKRYGVKSMVFHKLVLDFHFNDCEGKQLFDFASRPDAPGRNLSINFIANGATCEGMNISRELSITQRAVLNTLRSLVASGTRQSLHLELLARSAPASDVAALKQVLQRLPGGSGPLLRTIGCPEYHNFAPDFQSTLNPLSLLQRSPPLPFVPLYSGDTFASMRDYEAQQRNAISSPYYEQQKNLELFAKCTDHKVVLYKVEDFVVIAMNLDPYMRRLGGSDSAKFSRFPKEMEIKLNLRFRAPEGQEDDFLTNIVAHHEPLTMSLPKHDAYFVVTSHDPKLFQRFLCTPGHCPPRTCKVYKLEPHRNLYLYKSLQDALGAFTRGDKFAHLHQIILNQLHDGIPVINFTNGLSASTDTLDDAKNWLRSCRLWNKEQLQAIEDMHAAKGRLQIITGVAGTGKTTLQIAQALYMVKMGGRALCTATGNSNADHWAREAHELIAETFNLGIRAYRLYPASRGVNIKTLQKAQVKWKRAGHARGGRTSSLEDLMFRLFDENNSDFDFSIEKAVLEEAEKGQLSYNFRPDARIPLKVNAWEHLRSYMKKIQKGEFQWRNGSSDVRGLDRIYEVCKGHLVALADIIITTNGNARCSELREYWGRAEALFGSHNSEVYPQVQPIPALGVFIDEAGKEQEINIINTLTSPGLFRKPDIVILYGDDRQLGPVNTCSSEKFQIALYLDRLNISLLSRLINQGFPHNKLLEQHRMHPAISKNPNEMFYDGMLIDAPAVKCDLNSALPGFSTILHNIVAQSFSAGAPRAAYLQNATDAQARLHWIEMAVAKVSFVKGSQAILDHINLFFDKIFPQLQKYFGKRMHKEVMIIAAYSNALNQYENRFSEHRKRHPLLDISSYPRVLTVDASQGQEANMVIVDGSMQYADKMSPFLQDRGRANVAMTRAKHVLWILGGPMGIKDRRNSDMKPSPFVRLKRRLGLAGQVHRFS</sequence>
<comment type="caution">
    <text evidence="2">The sequence shown here is derived from an EMBL/GenBank/DDBJ whole genome shotgun (WGS) entry which is preliminary data.</text>
</comment>
<dbReference type="Pfam" id="PF13604">
    <property type="entry name" value="AAA_30"/>
    <property type="match status" value="1"/>
</dbReference>
<evidence type="ECO:0000313" key="3">
    <source>
        <dbReference type="Proteomes" id="UP000825890"/>
    </source>
</evidence>
<organism evidence="2 3">
    <name type="scientific">Cercospora kikuchii</name>
    <dbReference type="NCBI Taxonomy" id="84275"/>
    <lineage>
        <taxon>Eukaryota</taxon>
        <taxon>Fungi</taxon>
        <taxon>Dikarya</taxon>
        <taxon>Ascomycota</taxon>
        <taxon>Pezizomycotina</taxon>
        <taxon>Dothideomycetes</taxon>
        <taxon>Dothideomycetidae</taxon>
        <taxon>Mycosphaerellales</taxon>
        <taxon>Mycosphaerellaceae</taxon>
        <taxon>Cercospora</taxon>
    </lineage>
</organism>
<name>A0A9P3C8N9_9PEZI</name>
<dbReference type="EMBL" id="BOLY01000001">
    <property type="protein sequence ID" value="GIZ38434.1"/>
    <property type="molecule type" value="Genomic_DNA"/>
</dbReference>
<dbReference type="Proteomes" id="UP000825890">
    <property type="component" value="Unassembled WGS sequence"/>
</dbReference>
<protein>
    <recommendedName>
        <fullName evidence="1">DNA2/NAM7 helicase-like C-terminal domain-containing protein</fullName>
    </recommendedName>
</protein>
<dbReference type="SUPFAM" id="SSF52540">
    <property type="entry name" value="P-loop containing nucleoside triphosphate hydrolases"/>
    <property type="match status" value="1"/>
</dbReference>
<reference evidence="2 3" key="1">
    <citation type="submission" date="2021-01" db="EMBL/GenBank/DDBJ databases">
        <title>Cercospora kikuchii MAFF 305040 whole genome shotgun sequence.</title>
        <authorList>
            <person name="Kashiwa T."/>
            <person name="Suzuki T."/>
        </authorList>
    </citation>
    <scope>NUCLEOTIDE SEQUENCE [LARGE SCALE GENOMIC DNA]</scope>
    <source>
        <strain evidence="2 3">MAFF 305040</strain>
    </source>
</reference>
<dbReference type="Pfam" id="PF13087">
    <property type="entry name" value="AAA_12"/>
    <property type="match status" value="1"/>
</dbReference>
<dbReference type="GeneID" id="68287426"/>
<feature type="domain" description="DNA2/NAM7 helicase-like C-terminal" evidence="1">
    <location>
        <begin position="804"/>
        <end position="1025"/>
    </location>
</feature>
<dbReference type="Gene3D" id="3.40.50.300">
    <property type="entry name" value="P-loop containing nucleotide triphosphate hydrolases"/>
    <property type="match status" value="2"/>
</dbReference>
<dbReference type="RefSeq" id="XP_044652921.1">
    <property type="nucleotide sequence ID" value="XM_044796986.1"/>
</dbReference>
<evidence type="ECO:0000313" key="2">
    <source>
        <dbReference type="EMBL" id="GIZ38434.1"/>
    </source>
</evidence>
<proteinExistence type="predicted"/>
<evidence type="ECO:0000259" key="1">
    <source>
        <dbReference type="Pfam" id="PF13087"/>
    </source>
</evidence>
<dbReference type="OrthoDB" id="6513042at2759"/>
<dbReference type="AlphaFoldDB" id="A0A9P3C8N9"/>
<dbReference type="InterPro" id="IPR041679">
    <property type="entry name" value="DNA2/NAM7-like_C"/>
</dbReference>
<gene>
    <name evidence="2" type="ORF">CKM354_000185100</name>
</gene>
<dbReference type="PANTHER" id="PTHR10887:SF495">
    <property type="entry name" value="HELICASE SENATAXIN ISOFORM X1-RELATED"/>
    <property type="match status" value="1"/>
</dbReference>
<dbReference type="InterPro" id="IPR045055">
    <property type="entry name" value="DNA2/NAM7-like"/>
</dbReference>
<accession>A0A9P3C8N9</accession>
<dbReference type="PANTHER" id="PTHR10887">
    <property type="entry name" value="DNA2/NAM7 HELICASE FAMILY"/>
    <property type="match status" value="1"/>
</dbReference>